<organism evidence="1 2">
    <name type="scientific">Macaca fascicularis</name>
    <name type="common">Crab-eating macaque</name>
    <name type="synonym">Cynomolgus monkey</name>
    <dbReference type="NCBI Taxonomy" id="9541"/>
    <lineage>
        <taxon>Eukaryota</taxon>
        <taxon>Metazoa</taxon>
        <taxon>Chordata</taxon>
        <taxon>Craniata</taxon>
        <taxon>Vertebrata</taxon>
        <taxon>Euteleostomi</taxon>
        <taxon>Mammalia</taxon>
        <taxon>Eutheria</taxon>
        <taxon>Euarchontoglires</taxon>
        <taxon>Primates</taxon>
        <taxon>Haplorrhini</taxon>
        <taxon>Catarrhini</taxon>
        <taxon>Cercopithecidae</taxon>
        <taxon>Cercopithecinae</taxon>
        <taxon>Macaca</taxon>
    </lineage>
</organism>
<dbReference type="Ensembl" id="ENSMFAT00000099627.1">
    <property type="protein sequence ID" value="ENSMFAP00000049588.1"/>
    <property type="gene ID" value="ENSMFAG00000059717.1"/>
</dbReference>
<sequence length="103" mass="11462">MCHYAQLLFVFLVKMGFHHVGKDGLNLLTSRYARLSLPKCWDYRRKPLSGPLFVFLVETGFRCVGQAGLELMASGDPPVSISQSAGITSMSHCTQLDMVNLQQ</sequence>
<dbReference type="PANTHER" id="PTHR12138:SF151">
    <property type="entry name" value="SECRETED PROTEIN"/>
    <property type="match status" value="1"/>
</dbReference>
<name>A0A7N9CJC5_MACFA</name>
<dbReference type="PRINTS" id="PR02045">
    <property type="entry name" value="F138DOMAIN"/>
</dbReference>
<reference evidence="1" key="3">
    <citation type="submission" date="2025-09" db="UniProtKB">
        <authorList>
            <consortium name="Ensembl"/>
        </authorList>
    </citation>
    <scope>IDENTIFICATION</scope>
</reference>
<dbReference type="GeneTree" id="ENSGT00940000164709"/>
<evidence type="ECO:0000313" key="1">
    <source>
        <dbReference type="Ensembl" id="ENSMFAP00000049588.1"/>
    </source>
</evidence>
<dbReference type="PANTHER" id="PTHR12138">
    <property type="entry name" value="PRIMATE-EXPANDED PROTEIN FAMILY"/>
    <property type="match status" value="1"/>
</dbReference>
<protein>
    <submittedName>
        <fullName evidence="1">Uncharacterized protein</fullName>
    </submittedName>
</protein>
<dbReference type="Proteomes" id="UP000233100">
    <property type="component" value="Chromosome 1"/>
</dbReference>
<keyword evidence="2" id="KW-1185">Reference proteome</keyword>
<dbReference type="AlphaFoldDB" id="A0A7N9CJC5"/>
<reference evidence="1 2" key="1">
    <citation type="submission" date="2013-03" db="EMBL/GenBank/DDBJ databases">
        <authorList>
            <person name="Warren W."/>
            <person name="Wilson R.K."/>
        </authorList>
    </citation>
    <scope>NUCLEOTIDE SEQUENCE</scope>
</reference>
<proteinExistence type="predicted"/>
<accession>A0A7N9CJC5</accession>
<reference evidence="1" key="2">
    <citation type="submission" date="2025-08" db="UniProtKB">
        <authorList>
            <consortium name="Ensembl"/>
        </authorList>
    </citation>
    <scope>IDENTIFICATION</scope>
</reference>
<evidence type="ECO:0000313" key="2">
    <source>
        <dbReference type="Proteomes" id="UP000233100"/>
    </source>
</evidence>